<gene>
    <name evidence="1" type="ORF">METZ01_LOCUS377398</name>
</gene>
<evidence type="ECO:0000313" key="1">
    <source>
        <dbReference type="EMBL" id="SVD24544.1"/>
    </source>
</evidence>
<feature type="non-terminal residue" evidence="1">
    <location>
        <position position="106"/>
    </location>
</feature>
<reference evidence="1" key="1">
    <citation type="submission" date="2018-05" db="EMBL/GenBank/DDBJ databases">
        <authorList>
            <person name="Lanie J.A."/>
            <person name="Ng W.-L."/>
            <person name="Kazmierczak K.M."/>
            <person name="Andrzejewski T.M."/>
            <person name="Davidsen T.M."/>
            <person name="Wayne K.J."/>
            <person name="Tettelin H."/>
            <person name="Glass J.I."/>
            <person name="Rusch D."/>
            <person name="Podicherti R."/>
            <person name="Tsui H.-C.T."/>
            <person name="Winkler M.E."/>
        </authorList>
    </citation>
    <scope>NUCLEOTIDE SEQUENCE</scope>
</reference>
<sequence length="106" mass="12073">MNWERSEKLEFTKRLIDAGCPLFPESLTLTAPLLIRTERTALLAELQTHINDSQLIVTDDNISLLIDSDLHEIATGDQVDCQLSMAFSPLYQIYELRSTLLRILVI</sequence>
<dbReference type="EMBL" id="UINC01138538">
    <property type="protein sequence ID" value="SVD24544.1"/>
    <property type="molecule type" value="Genomic_DNA"/>
</dbReference>
<protein>
    <submittedName>
        <fullName evidence="1">Uncharacterized protein</fullName>
    </submittedName>
</protein>
<accession>A0A382TR31</accession>
<dbReference type="AlphaFoldDB" id="A0A382TR31"/>
<organism evidence="1">
    <name type="scientific">marine metagenome</name>
    <dbReference type="NCBI Taxonomy" id="408172"/>
    <lineage>
        <taxon>unclassified sequences</taxon>
        <taxon>metagenomes</taxon>
        <taxon>ecological metagenomes</taxon>
    </lineage>
</organism>
<proteinExistence type="predicted"/>
<name>A0A382TR31_9ZZZZ</name>